<organism evidence="1 2">
    <name type="scientific">Daphnia magna</name>
    <dbReference type="NCBI Taxonomy" id="35525"/>
    <lineage>
        <taxon>Eukaryota</taxon>
        <taxon>Metazoa</taxon>
        <taxon>Ecdysozoa</taxon>
        <taxon>Arthropoda</taxon>
        <taxon>Crustacea</taxon>
        <taxon>Branchiopoda</taxon>
        <taxon>Diplostraca</taxon>
        <taxon>Cladocera</taxon>
        <taxon>Anomopoda</taxon>
        <taxon>Daphniidae</taxon>
        <taxon>Daphnia</taxon>
    </lineage>
</organism>
<evidence type="ECO:0000313" key="2">
    <source>
        <dbReference type="Proteomes" id="UP000076858"/>
    </source>
</evidence>
<dbReference type="EMBL" id="LRGB01007145">
    <property type="protein sequence ID" value="KZS01316.1"/>
    <property type="molecule type" value="Genomic_DNA"/>
</dbReference>
<accession>A0A164IJ66</accession>
<keyword evidence="2" id="KW-1185">Reference proteome</keyword>
<name>A0A164IJ66_9CRUS</name>
<protein>
    <submittedName>
        <fullName evidence="1">Uncharacterized protein</fullName>
    </submittedName>
</protein>
<evidence type="ECO:0000313" key="1">
    <source>
        <dbReference type="EMBL" id="KZS01316.1"/>
    </source>
</evidence>
<feature type="non-terminal residue" evidence="1">
    <location>
        <position position="1"/>
    </location>
</feature>
<sequence>ASQKTSVSNYQYPEKSLSKQTPLYAFLSRHLMAMELRTFVQEHLLPFYFTLLNVDSPPCYLTLNFANFKERAFFKNP</sequence>
<reference evidence="1 2" key="1">
    <citation type="submission" date="2016-03" db="EMBL/GenBank/DDBJ databases">
        <title>EvidentialGene: Evidence-directed Construction of Genes on Genomes.</title>
        <authorList>
            <person name="Gilbert D.G."/>
            <person name="Choi J.-H."/>
            <person name="Mockaitis K."/>
            <person name="Colbourne J."/>
            <person name="Pfrender M."/>
        </authorList>
    </citation>
    <scope>NUCLEOTIDE SEQUENCE [LARGE SCALE GENOMIC DNA]</scope>
    <source>
        <strain evidence="1 2">Xinb3</strain>
        <tissue evidence="1">Complete organism</tissue>
    </source>
</reference>
<comment type="caution">
    <text evidence="1">The sequence shown here is derived from an EMBL/GenBank/DDBJ whole genome shotgun (WGS) entry which is preliminary data.</text>
</comment>
<gene>
    <name evidence="1" type="ORF">APZ42_002069</name>
</gene>
<feature type="non-terminal residue" evidence="1">
    <location>
        <position position="77"/>
    </location>
</feature>
<dbReference type="AlphaFoldDB" id="A0A164IJ66"/>
<proteinExistence type="predicted"/>
<dbReference type="Proteomes" id="UP000076858">
    <property type="component" value="Unassembled WGS sequence"/>
</dbReference>